<dbReference type="Proteomes" id="UP001500449">
    <property type="component" value="Unassembled WGS sequence"/>
</dbReference>
<feature type="domain" description="Erythromycin biosynthesis protein CIII-like C-terminal" evidence="1">
    <location>
        <begin position="281"/>
        <end position="423"/>
    </location>
</feature>
<dbReference type="PANTHER" id="PTHR48050:SF13">
    <property type="entry name" value="STEROL 3-BETA-GLUCOSYLTRANSFERASE UGT80A2"/>
    <property type="match status" value="1"/>
</dbReference>
<proteinExistence type="predicted"/>
<reference evidence="2 3" key="1">
    <citation type="journal article" date="2019" name="Int. J. Syst. Evol. Microbiol.">
        <title>The Global Catalogue of Microorganisms (GCM) 10K type strain sequencing project: providing services to taxonomists for standard genome sequencing and annotation.</title>
        <authorList>
            <consortium name="The Broad Institute Genomics Platform"/>
            <consortium name="The Broad Institute Genome Sequencing Center for Infectious Disease"/>
            <person name="Wu L."/>
            <person name="Ma J."/>
        </authorList>
    </citation>
    <scope>NUCLEOTIDE SEQUENCE [LARGE SCALE GENOMIC DNA]</scope>
    <source>
        <strain evidence="2 3">JCM 16009</strain>
    </source>
</reference>
<gene>
    <name evidence="2" type="ORF">GCM10009836_05460</name>
</gene>
<evidence type="ECO:0000313" key="3">
    <source>
        <dbReference type="Proteomes" id="UP001500449"/>
    </source>
</evidence>
<dbReference type="InterPro" id="IPR002213">
    <property type="entry name" value="UDP_glucos_trans"/>
</dbReference>
<evidence type="ECO:0000313" key="2">
    <source>
        <dbReference type="EMBL" id="GAA1830390.1"/>
    </source>
</evidence>
<dbReference type="InterPro" id="IPR010610">
    <property type="entry name" value="EryCIII-like_C"/>
</dbReference>
<dbReference type="EMBL" id="BAAAQK010000002">
    <property type="protein sequence ID" value="GAA1830390.1"/>
    <property type="molecule type" value="Genomic_DNA"/>
</dbReference>
<accession>A0ABN2MNN6</accession>
<evidence type="ECO:0000259" key="1">
    <source>
        <dbReference type="Pfam" id="PF06722"/>
    </source>
</evidence>
<keyword evidence="3" id="KW-1185">Reference proteome</keyword>
<dbReference type="RefSeq" id="WP_344411932.1">
    <property type="nucleotide sequence ID" value="NZ_BAAAQK010000002.1"/>
</dbReference>
<protein>
    <submittedName>
        <fullName evidence="2">Glycosyltransferase</fullName>
    </submittedName>
</protein>
<dbReference type="Gene3D" id="3.40.50.2000">
    <property type="entry name" value="Glycogen Phosphorylase B"/>
    <property type="match status" value="2"/>
</dbReference>
<dbReference type="CDD" id="cd03784">
    <property type="entry name" value="GT1_Gtf-like"/>
    <property type="match status" value="1"/>
</dbReference>
<sequence length="426" mass="46162">MRSLLIGSVPVHGHVSPLLGVARHFAERGDRVRFLTGARFAAAVAATGAEFLALPAEADYDDRQDFNETFPERRALTGIRSASFDVEHLFARPGRPQYDAVLAAHAAEPVDVLLADPMFWGTQFLLGLPRAERPPIVLCGIMPLMMGSRDTAPPGMGVLPMRRPFGTARNWALKQLMLRTVFAPATRLTERMSEEIHGRPMTFAPLDYMREVEAYVQFGVAEFEYPRSDDPPTLHYAGPVLGGGTAPKPPWWGDLDGDRPVVHVTQGTVGNKDFGQLVAPTLDALATEDVLVVVTAGGRPLDSLPPLPPNARAAEYLAYDDLFPRTAVYVTNGGYGGVQHALSHGVPIVVAGAQEDKLEVAARVHWAGVGRRIRSATPSPDQVRRAVRALLDDPRYRTAAARMAGHMAAAPGFTALDEVVDHLVRA</sequence>
<dbReference type="InterPro" id="IPR050426">
    <property type="entry name" value="Glycosyltransferase_28"/>
</dbReference>
<dbReference type="Pfam" id="PF06722">
    <property type="entry name" value="EryCIII-like_C"/>
    <property type="match status" value="1"/>
</dbReference>
<dbReference type="SUPFAM" id="SSF53756">
    <property type="entry name" value="UDP-Glycosyltransferase/glycogen phosphorylase"/>
    <property type="match status" value="1"/>
</dbReference>
<dbReference type="PANTHER" id="PTHR48050">
    <property type="entry name" value="STEROL 3-BETA-GLUCOSYLTRANSFERASE"/>
    <property type="match status" value="1"/>
</dbReference>
<comment type="caution">
    <text evidence="2">The sequence shown here is derived from an EMBL/GenBank/DDBJ whole genome shotgun (WGS) entry which is preliminary data.</text>
</comment>
<organism evidence="2 3">
    <name type="scientific">Pseudonocardia ailaonensis</name>
    <dbReference type="NCBI Taxonomy" id="367279"/>
    <lineage>
        <taxon>Bacteria</taxon>
        <taxon>Bacillati</taxon>
        <taxon>Actinomycetota</taxon>
        <taxon>Actinomycetes</taxon>
        <taxon>Pseudonocardiales</taxon>
        <taxon>Pseudonocardiaceae</taxon>
        <taxon>Pseudonocardia</taxon>
    </lineage>
</organism>
<name>A0ABN2MNN6_9PSEU</name>